<comment type="similarity">
    <text evidence="2 5">Belongs to the pseudouridine synthase TruB family. Type 1 subfamily.</text>
</comment>
<evidence type="ECO:0000313" key="10">
    <source>
        <dbReference type="Proteomes" id="UP000430975"/>
    </source>
</evidence>
<evidence type="ECO:0000313" key="11">
    <source>
        <dbReference type="Proteomes" id="UP000440066"/>
    </source>
</evidence>
<dbReference type="Pfam" id="PF01509">
    <property type="entry name" value="TruB_N"/>
    <property type="match status" value="1"/>
</dbReference>
<dbReference type="EMBL" id="WJQS01000002">
    <property type="protein sequence ID" value="MRI84655.1"/>
    <property type="molecule type" value="Genomic_DNA"/>
</dbReference>
<reference evidence="9 11" key="1">
    <citation type="submission" date="2019-11" db="EMBL/GenBank/DDBJ databases">
        <title>Characterisation of Fundicoccus ignavus gen. nov. sp. nov., a novel genus of the family Aerococcaceae from bulk tank milk.</title>
        <authorList>
            <person name="Siebert A."/>
            <person name="Huptas C."/>
            <person name="Wenning M."/>
            <person name="Scherer S."/>
            <person name="Doll E.V."/>
        </authorList>
    </citation>
    <scope>NUCLEOTIDE SEQUENCE [LARGE SCALE GENOMIC DNA]</scope>
    <source>
        <strain evidence="9 11">DSM 109652</strain>
    </source>
</reference>
<keyword evidence="3 5" id="KW-0819">tRNA processing</keyword>
<dbReference type="EMBL" id="WJQT01000027">
    <property type="protein sequence ID" value="MRJ48341.1"/>
    <property type="molecule type" value="Genomic_DNA"/>
</dbReference>
<dbReference type="HAMAP" id="MF_01080">
    <property type="entry name" value="TruB_bact"/>
    <property type="match status" value="1"/>
</dbReference>
<dbReference type="NCBIfam" id="TIGR00431">
    <property type="entry name" value="TruB"/>
    <property type="match status" value="1"/>
</dbReference>
<evidence type="ECO:0000313" key="8">
    <source>
        <dbReference type="EMBL" id="MRI84655.1"/>
    </source>
</evidence>
<dbReference type="GO" id="GO:0160148">
    <property type="term" value="F:tRNA pseudouridine(55) synthase activity"/>
    <property type="evidence" value="ECO:0007669"/>
    <property type="project" value="UniProtKB-EC"/>
</dbReference>
<dbReference type="PANTHER" id="PTHR13767:SF2">
    <property type="entry name" value="PSEUDOURIDYLATE SYNTHASE TRUB1"/>
    <property type="match status" value="1"/>
</dbReference>
<sequence>MFNGILPVWKEKGMTSHDVVFKLRRILKMKKIGHTGTLDPEVEGVLLICLGQATKLVEFLMDGEKIYQGEITLGYSTETEDAHGEIVEEKPVMAPISDEVIDEAMAEFKGDITQIPPYYSAVKVNGRRLYEYARAGETVERPRRIARIDYFERTNEPVYDSEKQQQKWQFEVKCGKGTYVRTLAVDLGTKLGYPSHMSQLTRMATGGVSADQTLRLAEIQEKMDNHTIEDILLPIESGLTQFPQLAMTGSQFEDVKNGKVLAANYFGSVLAEPTVLTLEGKVKAIYQPHPTQADLIKPQKMFLS</sequence>
<reference evidence="8 10" key="2">
    <citation type="submission" date="2019-11" db="EMBL/GenBank/DDBJ databases">
        <title>Characterisation of Fundicoccus ignavus gen. nov. sp. nov., a novel genus of the family Aerococcaceae isolated from bulk tank milk.</title>
        <authorList>
            <person name="Siebert A."/>
            <person name="Huptas C."/>
            <person name="Wenning M."/>
            <person name="Scherer S."/>
            <person name="Doll E.V."/>
        </authorList>
    </citation>
    <scope>NUCLEOTIDE SEQUENCE [LARGE SCALE GENOMIC DNA]</scope>
    <source>
        <strain evidence="8 10">WS4759</strain>
    </source>
</reference>
<evidence type="ECO:0000259" key="7">
    <source>
        <dbReference type="Pfam" id="PF16198"/>
    </source>
</evidence>
<protein>
    <recommendedName>
        <fullName evidence="5">tRNA pseudouridine synthase B</fullName>
        <ecNumber evidence="5">5.4.99.25</ecNumber>
    </recommendedName>
    <alternativeName>
        <fullName evidence="5">tRNA pseudouridine(55) synthase</fullName>
        <shortName evidence="5">Psi55 synthase</shortName>
    </alternativeName>
    <alternativeName>
        <fullName evidence="5">tRNA pseudouridylate synthase</fullName>
    </alternativeName>
    <alternativeName>
        <fullName evidence="5">tRNA-uridine isomerase</fullName>
    </alternativeName>
</protein>
<dbReference type="AlphaFoldDB" id="A0A6I2GMB0"/>
<dbReference type="FunFam" id="3.30.2350.10:FF:000011">
    <property type="entry name" value="tRNA pseudouridine synthase B"/>
    <property type="match status" value="1"/>
</dbReference>
<dbReference type="InterPro" id="IPR014780">
    <property type="entry name" value="tRNA_psdUridine_synth_TruB"/>
</dbReference>
<evidence type="ECO:0000256" key="4">
    <source>
        <dbReference type="ARBA" id="ARBA00023235"/>
    </source>
</evidence>
<evidence type="ECO:0000259" key="6">
    <source>
        <dbReference type="Pfam" id="PF01509"/>
    </source>
</evidence>
<keyword evidence="4 5" id="KW-0413">Isomerase</keyword>
<dbReference type="EC" id="5.4.99.25" evidence="5"/>
<dbReference type="SUPFAM" id="SSF55120">
    <property type="entry name" value="Pseudouridine synthase"/>
    <property type="match status" value="1"/>
</dbReference>
<feature type="active site" description="Nucleophile" evidence="5">
    <location>
        <position position="39"/>
    </location>
</feature>
<evidence type="ECO:0000256" key="1">
    <source>
        <dbReference type="ARBA" id="ARBA00000385"/>
    </source>
</evidence>
<dbReference type="RefSeq" id="WP_153833390.1">
    <property type="nucleotide sequence ID" value="NZ_WJQS01000002.1"/>
</dbReference>
<dbReference type="Proteomes" id="UP000430975">
    <property type="component" value="Unassembled WGS sequence"/>
</dbReference>
<dbReference type="Gene3D" id="3.30.2350.10">
    <property type="entry name" value="Pseudouridine synthase"/>
    <property type="match status" value="1"/>
</dbReference>
<evidence type="ECO:0000256" key="5">
    <source>
        <dbReference type="HAMAP-Rule" id="MF_01080"/>
    </source>
</evidence>
<name>A0A6I2GMB0_9LACT</name>
<gene>
    <name evidence="5 8" type="primary">truB</name>
    <name evidence="9" type="ORF">GF867_12370</name>
    <name evidence="8" type="ORF">GIY09_01925</name>
</gene>
<evidence type="ECO:0000256" key="3">
    <source>
        <dbReference type="ARBA" id="ARBA00022694"/>
    </source>
</evidence>
<dbReference type="GO" id="GO:1990481">
    <property type="term" value="P:mRNA pseudouridine synthesis"/>
    <property type="evidence" value="ECO:0007669"/>
    <property type="project" value="TreeGrafter"/>
</dbReference>
<dbReference type="InterPro" id="IPR032819">
    <property type="entry name" value="TruB_C"/>
</dbReference>
<comment type="caution">
    <text evidence="8">The sequence shown here is derived from an EMBL/GenBank/DDBJ whole genome shotgun (WGS) entry which is preliminary data.</text>
</comment>
<accession>A0A6I2GMB0</accession>
<dbReference type="InterPro" id="IPR020103">
    <property type="entry name" value="PsdUridine_synth_cat_dom_sf"/>
</dbReference>
<feature type="domain" description="tRNA pseudouridylate synthase B C-terminal" evidence="7">
    <location>
        <begin position="181"/>
        <end position="239"/>
    </location>
</feature>
<dbReference type="CDD" id="cd02573">
    <property type="entry name" value="PseudoU_synth_EcTruB"/>
    <property type="match status" value="1"/>
</dbReference>
<comment type="catalytic activity">
    <reaction evidence="1 5">
        <text>uridine(55) in tRNA = pseudouridine(55) in tRNA</text>
        <dbReference type="Rhea" id="RHEA:42532"/>
        <dbReference type="Rhea" id="RHEA-COMP:10101"/>
        <dbReference type="Rhea" id="RHEA-COMP:10102"/>
        <dbReference type="ChEBI" id="CHEBI:65314"/>
        <dbReference type="ChEBI" id="CHEBI:65315"/>
        <dbReference type="EC" id="5.4.99.25"/>
    </reaction>
</comment>
<evidence type="ECO:0000313" key="9">
    <source>
        <dbReference type="EMBL" id="MRJ48341.1"/>
    </source>
</evidence>
<organism evidence="8 10">
    <name type="scientific">Fundicoccus ignavus</name>
    <dbReference type="NCBI Taxonomy" id="2664442"/>
    <lineage>
        <taxon>Bacteria</taxon>
        <taxon>Bacillati</taxon>
        <taxon>Bacillota</taxon>
        <taxon>Bacilli</taxon>
        <taxon>Lactobacillales</taxon>
        <taxon>Aerococcaceae</taxon>
        <taxon>Fundicoccus</taxon>
    </lineage>
</organism>
<evidence type="ECO:0000256" key="2">
    <source>
        <dbReference type="ARBA" id="ARBA00005642"/>
    </source>
</evidence>
<comment type="function">
    <text evidence="5">Responsible for synthesis of pseudouridine from uracil-55 in the psi GC loop of transfer RNAs.</text>
</comment>
<dbReference type="GO" id="GO:0031119">
    <property type="term" value="P:tRNA pseudouridine synthesis"/>
    <property type="evidence" value="ECO:0007669"/>
    <property type="project" value="UniProtKB-UniRule"/>
</dbReference>
<keyword evidence="10" id="KW-1185">Reference proteome</keyword>
<feature type="domain" description="Pseudouridine synthase II N-terminal" evidence="6">
    <location>
        <begin position="24"/>
        <end position="180"/>
    </location>
</feature>
<dbReference type="Proteomes" id="UP000440066">
    <property type="component" value="Unassembled WGS sequence"/>
</dbReference>
<dbReference type="Pfam" id="PF16198">
    <property type="entry name" value="TruB_C_2"/>
    <property type="match status" value="1"/>
</dbReference>
<dbReference type="PANTHER" id="PTHR13767">
    <property type="entry name" value="TRNA-PSEUDOURIDINE SYNTHASE"/>
    <property type="match status" value="1"/>
</dbReference>
<dbReference type="GO" id="GO:0003723">
    <property type="term" value="F:RNA binding"/>
    <property type="evidence" value="ECO:0007669"/>
    <property type="project" value="InterPro"/>
</dbReference>
<proteinExistence type="inferred from homology"/>
<dbReference type="InterPro" id="IPR002501">
    <property type="entry name" value="PsdUridine_synth_N"/>
</dbReference>